<feature type="compositionally biased region" description="Polar residues" evidence="1">
    <location>
        <begin position="13"/>
        <end position="24"/>
    </location>
</feature>
<dbReference type="AlphaFoldDB" id="A0AAE0D6X2"/>
<sequence>MATLFRLHHHEATTTSSRCFSTRA</sequence>
<evidence type="ECO:0000256" key="1">
    <source>
        <dbReference type="SAM" id="MobiDB-lite"/>
    </source>
</evidence>
<feature type="region of interest" description="Disordered" evidence="1">
    <location>
        <begin position="1"/>
        <end position="24"/>
    </location>
</feature>
<accession>A0AAE0D6X2</accession>
<dbReference type="Proteomes" id="UP001281614">
    <property type="component" value="Unassembled WGS sequence"/>
</dbReference>
<protein>
    <submittedName>
        <fullName evidence="2">Uncharacterized protein</fullName>
    </submittedName>
</protein>
<reference evidence="2" key="1">
    <citation type="submission" date="2023-02" db="EMBL/GenBank/DDBJ databases">
        <title>Colletotrichum kahawae CIFC_Que2 genome sequencing and assembly.</title>
        <authorList>
            <person name="Baroncelli R."/>
        </authorList>
    </citation>
    <scope>NUCLEOTIDE SEQUENCE</scope>
    <source>
        <strain evidence="2">CIFC_Que2</strain>
    </source>
</reference>
<keyword evidence="3" id="KW-1185">Reference proteome</keyword>
<comment type="caution">
    <text evidence="2">The sequence shown here is derived from an EMBL/GenBank/DDBJ whole genome shotgun (WGS) entry which is preliminary data.</text>
</comment>
<organism evidence="2 3">
    <name type="scientific">Colletotrichum kahawae</name>
    <name type="common">Coffee berry disease fungus</name>
    <dbReference type="NCBI Taxonomy" id="34407"/>
    <lineage>
        <taxon>Eukaryota</taxon>
        <taxon>Fungi</taxon>
        <taxon>Dikarya</taxon>
        <taxon>Ascomycota</taxon>
        <taxon>Pezizomycotina</taxon>
        <taxon>Sordariomycetes</taxon>
        <taxon>Hypocreomycetidae</taxon>
        <taxon>Glomerellales</taxon>
        <taxon>Glomerellaceae</taxon>
        <taxon>Colletotrichum</taxon>
        <taxon>Colletotrichum gloeosporioides species complex</taxon>
    </lineage>
</organism>
<gene>
    <name evidence="2" type="ORF">CKAH01_16350</name>
</gene>
<evidence type="ECO:0000313" key="3">
    <source>
        <dbReference type="Proteomes" id="UP001281614"/>
    </source>
</evidence>
<dbReference type="EMBL" id="VYYT01000162">
    <property type="protein sequence ID" value="KAK2761424.1"/>
    <property type="molecule type" value="Genomic_DNA"/>
</dbReference>
<name>A0AAE0D6X2_COLKA</name>
<proteinExistence type="predicted"/>
<evidence type="ECO:0000313" key="2">
    <source>
        <dbReference type="EMBL" id="KAK2761424.1"/>
    </source>
</evidence>